<dbReference type="Gene3D" id="3.40.50.1820">
    <property type="entry name" value="alpha/beta hydrolase"/>
    <property type="match status" value="1"/>
</dbReference>
<dbReference type="EMBL" id="CH476615">
    <property type="protein sequence ID" value="EEP76112.1"/>
    <property type="molecule type" value="Genomic_DNA"/>
</dbReference>
<protein>
    <recommendedName>
        <fullName evidence="4">Dienelactone hydrolase domain-containing protein</fullName>
    </recommendedName>
</protein>
<accession>C4JFE7</accession>
<dbReference type="VEuPathDB" id="FungiDB:UREG_00961"/>
<name>C4JFE7_UNCRE</name>
<keyword evidence="3" id="KW-1185">Reference proteome</keyword>
<dbReference type="InterPro" id="IPR029058">
    <property type="entry name" value="AB_hydrolase_fold"/>
</dbReference>
<dbReference type="eggNOG" id="ENOG502RYJ9">
    <property type="taxonomic scope" value="Eukaryota"/>
</dbReference>
<dbReference type="GeneID" id="8441781"/>
<dbReference type="HOGENOM" id="CLU_1078463_0_0_1"/>
<gene>
    <name evidence="2" type="ORF">UREG_00961</name>
</gene>
<dbReference type="Proteomes" id="UP000002058">
    <property type="component" value="Unassembled WGS sequence"/>
</dbReference>
<feature type="compositionally biased region" description="Basic residues" evidence="1">
    <location>
        <begin position="9"/>
        <end position="26"/>
    </location>
</feature>
<dbReference type="RefSeq" id="XP_002541445.1">
    <property type="nucleotide sequence ID" value="XM_002541399.1"/>
</dbReference>
<evidence type="ECO:0000256" key="1">
    <source>
        <dbReference type="SAM" id="MobiDB-lite"/>
    </source>
</evidence>
<proteinExistence type="predicted"/>
<feature type="region of interest" description="Disordered" evidence="1">
    <location>
        <begin position="1"/>
        <end position="38"/>
    </location>
</feature>
<evidence type="ECO:0008006" key="4">
    <source>
        <dbReference type="Google" id="ProtNLM"/>
    </source>
</evidence>
<reference evidence="3" key="1">
    <citation type="journal article" date="2009" name="Genome Res.">
        <title>Comparative genomic analyses of the human fungal pathogens Coccidioides and their relatives.</title>
        <authorList>
            <person name="Sharpton T.J."/>
            <person name="Stajich J.E."/>
            <person name="Rounsley S.D."/>
            <person name="Gardner M.J."/>
            <person name="Wortman J.R."/>
            <person name="Jordar V.S."/>
            <person name="Maiti R."/>
            <person name="Kodira C.D."/>
            <person name="Neafsey D.E."/>
            <person name="Zeng Q."/>
            <person name="Hung C.-Y."/>
            <person name="McMahan C."/>
            <person name="Muszewska A."/>
            <person name="Grynberg M."/>
            <person name="Mandel M.A."/>
            <person name="Kellner E.M."/>
            <person name="Barker B.M."/>
            <person name="Galgiani J.N."/>
            <person name="Orbach M.J."/>
            <person name="Kirkland T.N."/>
            <person name="Cole G.T."/>
            <person name="Henn M.R."/>
            <person name="Birren B.W."/>
            <person name="Taylor J.W."/>
        </authorList>
    </citation>
    <scope>NUCLEOTIDE SEQUENCE [LARGE SCALE GENOMIC DNA]</scope>
    <source>
        <strain evidence="3">UAMH 1704</strain>
    </source>
</reference>
<evidence type="ECO:0000313" key="3">
    <source>
        <dbReference type="Proteomes" id="UP000002058"/>
    </source>
</evidence>
<dbReference type="KEGG" id="ure:UREG_00961"/>
<dbReference type="OrthoDB" id="5440at2759"/>
<dbReference type="InParanoid" id="C4JFE7"/>
<organism evidence="2 3">
    <name type="scientific">Uncinocarpus reesii (strain UAMH 1704)</name>
    <dbReference type="NCBI Taxonomy" id="336963"/>
    <lineage>
        <taxon>Eukaryota</taxon>
        <taxon>Fungi</taxon>
        <taxon>Dikarya</taxon>
        <taxon>Ascomycota</taxon>
        <taxon>Pezizomycotina</taxon>
        <taxon>Eurotiomycetes</taxon>
        <taxon>Eurotiomycetidae</taxon>
        <taxon>Onygenales</taxon>
        <taxon>Onygenaceae</taxon>
        <taxon>Uncinocarpus</taxon>
    </lineage>
</organism>
<sequence length="258" mass="28938">MKGIQDTLRRRRTSLRRRLSHSRRRSSSQSHDTESSWNETGAPKILLTASTLYFDPSVFQRFREEGYDIAYLPHAAPPKQYKDQLQRFADVLEEEDRYAIVAYGEAAAVVLDACMSAMPRLCAVVAYYPPTIPNATDGFPPLRKYQIHLAETQQLSGIPYCYTYHGSDVGFAERDSPTFDRVSAQLAWSRTIACLRVGFEITVDVAPVWENHMSLKHDAKDVDGTMNTLAEDAYINYVPVMTGGSPSSTDPLPNGHSP</sequence>
<dbReference type="AlphaFoldDB" id="C4JFE7"/>
<evidence type="ECO:0000313" key="2">
    <source>
        <dbReference type="EMBL" id="EEP76112.1"/>
    </source>
</evidence>